<accession>A0ABW3VLJ5</accession>
<dbReference type="Proteomes" id="UP001597182">
    <property type="component" value="Unassembled WGS sequence"/>
</dbReference>
<comment type="caution">
    <text evidence="3">The sequence shown here is derived from an EMBL/GenBank/DDBJ whole genome shotgun (WGS) entry which is preliminary data.</text>
</comment>
<keyword evidence="4" id="KW-1185">Reference proteome</keyword>
<evidence type="ECO:0000313" key="3">
    <source>
        <dbReference type="EMBL" id="MFD1235803.1"/>
    </source>
</evidence>
<reference evidence="4" key="1">
    <citation type="journal article" date="2019" name="Int. J. Syst. Evol. Microbiol.">
        <title>The Global Catalogue of Microorganisms (GCM) 10K type strain sequencing project: providing services to taxonomists for standard genome sequencing and annotation.</title>
        <authorList>
            <consortium name="The Broad Institute Genomics Platform"/>
            <consortium name="The Broad Institute Genome Sequencing Center for Infectious Disease"/>
            <person name="Wu L."/>
            <person name="Ma J."/>
        </authorList>
    </citation>
    <scope>NUCLEOTIDE SEQUENCE [LARGE SCALE GENOMIC DNA]</scope>
    <source>
        <strain evidence="4">CCUG 49018</strain>
    </source>
</reference>
<dbReference type="InterPro" id="IPR045851">
    <property type="entry name" value="AMP-bd_C_sf"/>
</dbReference>
<dbReference type="InterPro" id="IPR025110">
    <property type="entry name" value="AMP-bd_C"/>
</dbReference>
<sequence length="547" mass="58302">MSTMQDVPLTVGAMVRHAQHVHPDTRVLSCADGAVAHEADLATVLARAGRLAAALHALGVRAGDRVGSLCHNHQAHLETFYGVPAMGAVLHLVNSRLSDDQLVYVIDDARDGVLIVDDDLLPRVEPLLERTPSVHTVVVVGTAPEPYLGYEALVGSADPTDGWPSDPDERAAAAICYTTGTTGLPKGVAYSHRSIWLQALTIASGSAVALSDRDRILQVTPMFHVNGWGLPHASLLTGAGLVLPGRDVGPRAIASIVAATRPTVAVSIPLIWAQVKTYAQNNPVDLGSLRSIICAGSSVPDSLIDHYARTHGANLVQGWGMTEVGPWGGLALPAAADADDEDTPWRQWSGRLLPGLEMRAVDEYGEPLPRDGEAVGELELRGPWVTGSYLGGTGADRFTADGWLRTGDMGVIDRRGYFKITDRAKDVIKSGGEWISSVALQDQLDAHPDVVESAVIGVPDPRWDERPLAVVVLRAGADVTADDLRDHLAVHVPRWWLPERWALTSELPRTSVGKLDKKRLRAVAAEGGLTVRTLAHPSPVGADAGTR</sequence>
<dbReference type="PANTHER" id="PTHR43767:SF11">
    <property type="entry name" value="MEDIUM-CHAIN-FATTY-ACID--COA LIGASE"/>
    <property type="match status" value="1"/>
</dbReference>
<dbReference type="InterPro" id="IPR050237">
    <property type="entry name" value="ATP-dep_AMP-bd_enzyme"/>
</dbReference>
<dbReference type="EMBL" id="JBHTMB010000171">
    <property type="protein sequence ID" value="MFD1235803.1"/>
    <property type="molecule type" value="Genomic_DNA"/>
</dbReference>
<evidence type="ECO:0000259" key="1">
    <source>
        <dbReference type="Pfam" id="PF00501"/>
    </source>
</evidence>
<dbReference type="Gene3D" id="3.30.300.30">
    <property type="match status" value="1"/>
</dbReference>
<dbReference type="EC" id="6.2.1.3" evidence="3"/>
<gene>
    <name evidence="3" type="ORF">ACFQ34_21130</name>
</gene>
<dbReference type="GO" id="GO:0004467">
    <property type="term" value="F:long-chain fatty acid-CoA ligase activity"/>
    <property type="evidence" value="ECO:0007669"/>
    <property type="project" value="UniProtKB-EC"/>
</dbReference>
<dbReference type="InterPro" id="IPR042099">
    <property type="entry name" value="ANL_N_sf"/>
</dbReference>
<organism evidence="3 4">
    <name type="scientific">Pseudonocardia benzenivorans</name>
    <dbReference type="NCBI Taxonomy" id="228005"/>
    <lineage>
        <taxon>Bacteria</taxon>
        <taxon>Bacillati</taxon>
        <taxon>Actinomycetota</taxon>
        <taxon>Actinomycetes</taxon>
        <taxon>Pseudonocardiales</taxon>
        <taxon>Pseudonocardiaceae</taxon>
        <taxon>Pseudonocardia</taxon>
    </lineage>
</organism>
<dbReference type="Gene3D" id="3.40.50.12780">
    <property type="entry name" value="N-terminal domain of ligase-like"/>
    <property type="match status" value="1"/>
</dbReference>
<dbReference type="NCBIfam" id="NF004837">
    <property type="entry name" value="PRK06187.1"/>
    <property type="match status" value="1"/>
</dbReference>
<dbReference type="InterPro" id="IPR020845">
    <property type="entry name" value="AMP-binding_CS"/>
</dbReference>
<evidence type="ECO:0000313" key="4">
    <source>
        <dbReference type="Proteomes" id="UP001597182"/>
    </source>
</evidence>
<dbReference type="Pfam" id="PF13193">
    <property type="entry name" value="AMP-binding_C"/>
    <property type="match status" value="1"/>
</dbReference>
<dbReference type="InterPro" id="IPR000873">
    <property type="entry name" value="AMP-dep_synth/lig_dom"/>
</dbReference>
<protein>
    <submittedName>
        <fullName evidence="3">Long-chain-fatty-acid--CoA ligase</fullName>
        <ecNumber evidence="3">6.2.1.3</ecNumber>
    </submittedName>
</protein>
<proteinExistence type="predicted"/>
<keyword evidence="3" id="KW-0436">Ligase</keyword>
<dbReference type="SUPFAM" id="SSF56801">
    <property type="entry name" value="Acetyl-CoA synthetase-like"/>
    <property type="match status" value="1"/>
</dbReference>
<feature type="domain" description="AMP-binding enzyme C-terminal" evidence="2">
    <location>
        <begin position="444"/>
        <end position="514"/>
    </location>
</feature>
<name>A0ABW3VLJ5_9PSEU</name>
<evidence type="ECO:0000259" key="2">
    <source>
        <dbReference type="Pfam" id="PF13193"/>
    </source>
</evidence>
<dbReference type="PANTHER" id="PTHR43767">
    <property type="entry name" value="LONG-CHAIN-FATTY-ACID--COA LIGASE"/>
    <property type="match status" value="1"/>
</dbReference>
<dbReference type="Pfam" id="PF00501">
    <property type="entry name" value="AMP-binding"/>
    <property type="match status" value="1"/>
</dbReference>
<dbReference type="RefSeq" id="WP_346091052.1">
    <property type="nucleotide sequence ID" value="NZ_BAABKS010000017.1"/>
</dbReference>
<dbReference type="PROSITE" id="PS00455">
    <property type="entry name" value="AMP_BINDING"/>
    <property type="match status" value="1"/>
</dbReference>
<feature type="domain" description="AMP-dependent synthetase/ligase" evidence="1">
    <location>
        <begin position="39"/>
        <end position="390"/>
    </location>
</feature>